<name>A0A9W8ZZM7_9AGAR</name>
<evidence type="ECO:0000259" key="2">
    <source>
        <dbReference type="Pfam" id="PF20152"/>
    </source>
</evidence>
<feature type="transmembrane region" description="Helical" evidence="1">
    <location>
        <begin position="154"/>
        <end position="178"/>
    </location>
</feature>
<dbReference type="EMBL" id="JAOTPV010000024">
    <property type="protein sequence ID" value="KAJ4470791.1"/>
    <property type="molecule type" value="Genomic_DNA"/>
</dbReference>
<dbReference type="PANTHER" id="PTHR40465">
    <property type="entry name" value="CHROMOSOME 1, WHOLE GENOME SHOTGUN SEQUENCE"/>
    <property type="match status" value="1"/>
</dbReference>
<dbReference type="InterPro" id="IPR045339">
    <property type="entry name" value="DUF6534"/>
</dbReference>
<evidence type="ECO:0000256" key="1">
    <source>
        <dbReference type="SAM" id="Phobius"/>
    </source>
</evidence>
<organism evidence="3 4">
    <name type="scientific">Lentinula aciculospora</name>
    <dbReference type="NCBI Taxonomy" id="153920"/>
    <lineage>
        <taxon>Eukaryota</taxon>
        <taxon>Fungi</taxon>
        <taxon>Dikarya</taxon>
        <taxon>Basidiomycota</taxon>
        <taxon>Agaricomycotina</taxon>
        <taxon>Agaricomycetes</taxon>
        <taxon>Agaricomycetidae</taxon>
        <taxon>Agaricales</taxon>
        <taxon>Marasmiineae</taxon>
        <taxon>Omphalotaceae</taxon>
        <taxon>Lentinula</taxon>
    </lineage>
</organism>
<sequence length="329" mass="37100">MPLGPAEVAHGPMLIGTFLALILFGISVTQVYMYWSAYRKKDRKWIQGYVYLVFIADIAHTVFIMAYMYLSLVKHFGDIPYISDSTWVFAAEPALVGIIGGLVQSFYGWRVQVLLKNWIVTVIIFFGAVANMLMGIATAIGADTVKAFSEFQKFQVVVIIWAVTAMAADLIIMATLVLHLRHFKTGFNKSTDNQIDRIIRYWYLVLYPIILFNVNKSSGMITVVWDIAHLLTFLLDPAGVHLFFNFTLAKLYTNSLLSSLNSRGGWKFMDSTTENATVTNRSGIYTEHGVSQPVEVNLGHHTRSRTEVFIQVESHEMMDQNQKGAGIDF</sequence>
<feature type="transmembrane region" description="Helical" evidence="1">
    <location>
        <begin position="118"/>
        <end position="142"/>
    </location>
</feature>
<keyword evidence="1" id="KW-0812">Transmembrane</keyword>
<evidence type="ECO:0000313" key="3">
    <source>
        <dbReference type="EMBL" id="KAJ4470791.1"/>
    </source>
</evidence>
<dbReference type="Pfam" id="PF20152">
    <property type="entry name" value="DUF6534"/>
    <property type="match status" value="1"/>
</dbReference>
<keyword evidence="1" id="KW-1133">Transmembrane helix</keyword>
<dbReference type="AlphaFoldDB" id="A0A9W8ZZM7"/>
<gene>
    <name evidence="3" type="ORF">J3R30DRAFT_3710682</name>
</gene>
<feature type="transmembrane region" description="Helical" evidence="1">
    <location>
        <begin position="198"/>
        <end position="215"/>
    </location>
</feature>
<proteinExistence type="predicted"/>
<dbReference type="OrthoDB" id="3183258at2759"/>
<feature type="transmembrane region" description="Helical" evidence="1">
    <location>
        <begin position="90"/>
        <end position="109"/>
    </location>
</feature>
<feature type="domain" description="DUF6534" evidence="2">
    <location>
        <begin position="165"/>
        <end position="263"/>
    </location>
</feature>
<reference evidence="3" key="1">
    <citation type="submission" date="2022-08" db="EMBL/GenBank/DDBJ databases">
        <title>A Global Phylogenomic Analysis of the Shiitake Genus Lentinula.</title>
        <authorList>
            <consortium name="DOE Joint Genome Institute"/>
            <person name="Sierra-Patev S."/>
            <person name="Min B."/>
            <person name="Naranjo-Ortiz M."/>
            <person name="Looney B."/>
            <person name="Konkel Z."/>
            <person name="Slot J.C."/>
            <person name="Sakamoto Y."/>
            <person name="Steenwyk J.L."/>
            <person name="Rokas A."/>
            <person name="Carro J."/>
            <person name="Camarero S."/>
            <person name="Ferreira P."/>
            <person name="Molpeceres G."/>
            <person name="Ruiz-Duenas F.J."/>
            <person name="Serrano A."/>
            <person name="Henrissat B."/>
            <person name="Drula E."/>
            <person name="Hughes K.W."/>
            <person name="Mata J.L."/>
            <person name="Ishikawa N.K."/>
            <person name="Vargas-Isla R."/>
            <person name="Ushijima S."/>
            <person name="Smith C.A."/>
            <person name="Ahrendt S."/>
            <person name="Andreopoulos W."/>
            <person name="He G."/>
            <person name="Labutti K."/>
            <person name="Lipzen A."/>
            <person name="Ng V."/>
            <person name="Riley R."/>
            <person name="Sandor L."/>
            <person name="Barry K."/>
            <person name="Martinez A.T."/>
            <person name="Xiao Y."/>
            <person name="Gibbons J.G."/>
            <person name="Terashima K."/>
            <person name="Grigoriev I.V."/>
            <person name="Hibbett D.S."/>
        </authorList>
    </citation>
    <scope>NUCLEOTIDE SEQUENCE</scope>
    <source>
        <strain evidence="3">JLM2183</strain>
    </source>
</reference>
<dbReference type="PANTHER" id="PTHR40465:SF1">
    <property type="entry name" value="DUF6534 DOMAIN-CONTAINING PROTEIN"/>
    <property type="match status" value="1"/>
</dbReference>
<feature type="transmembrane region" description="Helical" evidence="1">
    <location>
        <begin position="49"/>
        <end position="70"/>
    </location>
</feature>
<protein>
    <recommendedName>
        <fullName evidence="2">DUF6534 domain-containing protein</fullName>
    </recommendedName>
</protein>
<keyword evidence="1" id="KW-0472">Membrane</keyword>
<keyword evidence="4" id="KW-1185">Reference proteome</keyword>
<accession>A0A9W8ZZM7</accession>
<evidence type="ECO:0000313" key="4">
    <source>
        <dbReference type="Proteomes" id="UP001150266"/>
    </source>
</evidence>
<feature type="transmembrane region" description="Helical" evidence="1">
    <location>
        <begin position="12"/>
        <end position="37"/>
    </location>
</feature>
<comment type="caution">
    <text evidence="3">The sequence shown here is derived from an EMBL/GenBank/DDBJ whole genome shotgun (WGS) entry which is preliminary data.</text>
</comment>
<dbReference type="Proteomes" id="UP001150266">
    <property type="component" value="Unassembled WGS sequence"/>
</dbReference>